<dbReference type="SUPFAM" id="SSF57196">
    <property type="entry name" value="EGF/Laminin"/>
    <property type="match status" value="13"/>
</dbReference>
<proteinExistence type="predicted"/>
<dbReference type="InterPro" id="IPR002049">
    <property type="entry name" value="LE_dom"/>
</dbReference>
<evidence type="ECO:0000259" key="16">
    <source>
        <dbReference type="PROSITE" id="PS51116"/>
    </source>
</evidence>
<comment type="caution">
    <text evidence="18">The sequence shown here is derived from an EMBL/GenBank/DDBJ whole genome shotgun (WGS) entry which is preliminary data.</text>
</comment>
<keyword evidence="11 12" id="KW-0424">Laminin EGF-like domain</keyword>
<dbReference type="GO" id="GO:0007155">
    <property type="term" value="P:cell adhesion"/>
    <property type="evidence" value="ECO:0007669"/>
    <property type="project" value="UniProtKB-KW"/>
</dbReference>
<dbReference type="Gene3D" id="2.60.120.260">
    <property type="entry name" value="Galactose-binding domain-like"/>
    <property type="match status" value="1"/>
</dbReference>
<feature type="disulfide bond" evidence="12">
    <location>
        <begin position="807"/>
        <end position="824"/>
    </location>
</feature>
<keyword evidence="6" id="KW-0084">Basement membrane</keyword>
<dbReference type="AlphaFoldDB" id="A0A9D3MDE4"/>
<feature type="chain" id="PRO_5038952873" evidence="14">
    <location>
        <begin position="21"/>
        <end position="1220"/>
    </location>
</feature>
<keyword evidence="5" id="KW-0677">Repeat</keyword>
<feature type="disulfide bond" evidence="12">
    <location>
        <begin position="483"/>
        <end position="497"/>
    </location>
</feature>
<feature type="disulfide bond" evidence="12">
    <location>
        <begin position="1136"/>
        <end position="1145"/>
    </location>
</feature>
<dbReference type="PANTHER" id="PTHR10574:SF279">
    <property type="entry name" value="LAMININ SUBUNIT BETA 4"/>
    <property type="match status" value="1"/>
</dbReference>
<feature type="domain" description="Laminin EGF-like" evidence="15">
    <location>
        <begin position="1058"/>
        <end position="1114"/>
    </location>
</feature>
<dbReference type="FunFam" id="2.10.25.10:FF:000188">
    <property type="entry name" value="Laminin subunit gamma 2"/>
    <property type="match status" value="1"/>
</dbReference>
<evidence type="ECO:0000256" key="9">
    <source>
        <dbReference type="ARBA" id="ARBA00023157"/>
    </source>
</evidence>
<dbReference type="Pfam" id="PF00053">
    <property type="entry name" value="EGF_laminin"/>
    <property type="match status" value="11"/>
</dbReference>
<dbReference type="Pfam" id="PF24973">
    <property type="entry name" value="EGF_LMN_ATRN"/>
    <property type="match status" value="2"/>
</dbReference>
<evidence type="ECO:0000256" key="5">
    <source>
        <dbReference type="ARBA" id="ARBA00022737"/>
    </source>
</evidence>
<dbReference type="PROSITE" id="PS50027">
    <property type="entry name" value="EGF_LAM_2"/>
    <property type="match status" value="9"/>
</dbReference>
<evidence type="ECO:0000259" key="15">
    <source>
        <dbReference type="PROSITE" id="PS50027"/>
    </source>
</evidence>
<dbReference type="Pfam" id="PF21199">
    <property type="entry name" value="LAMININ_IV_B"/>
    <property type="match status" value="1"/>
</dbReference>
<dbReference type="PROSITE" id="PS01248">
    <property type="entry name" value="EGF_LAM_1"/>
    <property type="match status" value="4"/>
</dbReference>
<dbReference type="PRINTS" id="PR00011">
    <property type="entry name" value="EGFLAMININ"/>
</dbReference>
<dbReference type="PROSITE" id="PS00022">
    <property type="entry name" value="EGF_1"/>
    <property type="match status" value="1"/>
</dbReference>
<accession>A0A9D3MDE4</accession>
<feature type="disulfide bond" evidence="12">
    <location>
        <begin position="418"/>
        <end position="427"/>
    </location>
</feature>
<evidence type="ECO:0000256" key="14">
    <source>
        <dbReference type="SAM" id="SignalP"/>
    </source>
</evidence>
<sequence>MITVGTPLILVLYLVGVVQPQDDCNGISCHPQLGDLMVGRNAQLSATSTCGLDGPQKYCILGYLEDEQKCFICDSRQPYNRYNNPNSHQIENIITTFDPERKMKWWQSENGVHQVSIKLDLESLFQFSHLVLTFKSFRPASMLVERSKDYGRTWKVFRYFAEDCRLSFPGISEGPADSVDDVICDSRYSGAEPSTDGEVVLKALDPNFQIDDPYTPEIQDLITLTNLRVNFTRLLTLGDTLLGRKRRNPEEKYYYALYEMVVRGSCFCNGHAAQCVPAESTRGDVFTEPGMVHGRCVCHHNTAGNNCERCQDFYNDTPWRPAGQSDSSACKRCNCNGHSDQCHFDIAVYLASGEVSGGVCDDCRNNRVGIHCEECSPFFFQDPRVPTDHPNACIPCDCDPDGSLNGGLCDPNTGQCVCKNNVEGDRCDRCKYGFFGLKQEDPEGCQACRCNVLGSVQTPYPCDQVTGVCICQRLAIGPLCDQCLPGYWGLGNTVHSCSPCDCDIGGAYNSRCSPVDGQCQCLPNMVGRTCNDPAPGYFLAPLDFYLYEAERAAPIERRGSSLANPTLMPECEEYYRERGYDLKYRDGQFVLVKRTKRRARQRRQSSIPVERGSAHQLIPRQRTEGQAVTWTGPGFVRVQDGAGLRFTVNNLPASLDYALIIRFEPETSDNWAAIVKVLLAGSPGDEVCPAPGEKQTVVLSGSGRTSLLDPFMCLNHGGEYHIDIVFEQRTNDDPQPSAFILIDSIGLVPKIDSLQNFCSDLSLDEFQRYGCIGLGVDVGLPVLPEVCEKLIISMSARIHNGAVRCRCNAEGAVSTSCSKLGGQCQCKPNVIGRCCDSCTPQTFGFGPDGCTRCDCDPQGSIEQLCDQVSGQCSCRKEVTGRQCDRCLPRHFGFPQCRPCQCNALADHCDPTTGVCLACSGHSTGPNCERCEEGYYGNPVSREPCEPCLCPGSQASERFFAQSCSKDPNTQQVRCNCNPGHTGAHCDVCSPGFYGDLTLPGERCDECPCNNNIDPLDRNACNSVTGECLRCLHNTTGPQCQSCKPGYYGDALAQNCKACSCDPRGTEITLCPVGNPCRCDQLTGNCTCRTGVVGALCTECADGFWNFEGASGCQPCDCDPTNSLNNHCNKTTGQCQCRPEYGGKQCDECGENYFGNPDLQCISCDCNMEGTGRPACDSYTGECICRPGVTGIFCDECARATSPRSPSAPPATPARCCGPGT</sequence>
<dbReference type="Gene3D" id="2.170.300.10">
    <property type="entry name" value="Tie2 ligand-binding domain superfamily"/>
    <property type="match status" value="1"/>
</dbReference>
<evidence type="ECO:0000256" key="6">
    <source>
        <dbReference type="ARBA" id="ARBA00022869"/>
    </source>
</evidence>
<comment type="caution">
    <text evidence="12">Lacks conserved residue(s) required for the propagation of feature annotation.</text>
</comment>
<evidence type="ECO:0000256" key="12">
    <source>
        <dbReference type="PROSITE-ProRule" id="PRU00460"/>
    </source>
</evidence>
<dbReference type="SMART" id="SM00180">
    <property type="entry name" value="EGF_Lam"/>
    <property type="match status" value="13"/>
</dbReference>
<feature type="region of interest" description="Disordered" evidence="13">
    <location>
        <begin position="601"/>
        <end position="623"/>
    </location>
</feature>
<dbReference type="SMART" id="SM00136">
    <property type="entry name" value="LamNT"/>
    <property type="match status" value="1"/>
</dbReference>
<dbReference type="FunFam" id="2.10.25.10:FF:000145">
    <property type="entry name" value="Laminin subunit beta 1"/>
    <property type="match status" value="1"/>
</dbReference>
<evidence type="ECO:0000256" key="7">
    <source>
        <dbReference type="ARBA" id="ARBA00022889"/>
    </source>
</evidence>
<reference evidence="18" key="1">
    <citation type="submission" date="2021-01" db="EMBL/GenBank/DDBJ databases">
        <title>A chromosome-scale assembly of European eel, Anguilla anguilla.</title>
        <authorList>
            <person name="Henkel C."/>
            <person name="Jong-Raadsen S.A."/>
            <person name="Dufour S."/>
            <person name="Weltzien F.-A."/>
            <person name="Palstra A.P."/>
            <person name="Pelster B."/>
            <person name="Spaink H.P."/>
            <person name="Van Den Thillart G.E."/>
            <person name="Jansen H."/>
            <person name="Zahm M."/>
            <person name="Klopp C."/>
            <person name="Cedric C."/>
            <person name="Louis A."/>
            <person name="Berthelot C."/>
            <person name="Parey E."/>
            <person name="Roest Crollius H."/>
            <person name="Montfort J."/>
            <person name="Robinson-Rechavi M."/>
            <person name="Bucao C."/>
            <person name="Bouchez O."/>
            <person name="Gislard M."/>
            <person name="Lluch J."/>
            <person name="Milhes M."/>
            <person name="Lampietro C."/>
            <person name="Lopez Roques C."/>
            <person name="Donnadieu C."/>
            <person name="Braasch I."/>
            <person name="Desvignes T."/>
            <person name="Postlethwait J."/>
            <person name="Bobe J."/>
            <person name="Guiguen Y."/>
            <person name="Dirks R."/>
        </authorList>
    </citation>
    <scope>NUCLEOTIDE SEQUENCE</scope>
    <source>
        <strain evidence="18">Tag_6206</strain>
        <tissue evidence="18">Liver</tissue>
    </source>
</reference>
<dbReference type="FunFam" id="2.10.25.10:FF:000090">
    <property type="entry name" value="laminin subunit alpha"/>
    <property type="match status" value="1"/>
</dbReference>
<feature type="signal peptide" evidence="14">
    <location>
        <begin position="1"/>
        <end position="20"/>
    </location>
</feature>
<feature type="domain" description="Laminin EGF-like" evidence="15">
    <location>
        <begin position="853"/>
        <end position="898"/>
    </location>
</feature>
<dbReference type="FunFam" id="2.10.25.10:FF:000011">
    <property type="entry name" value="Cadherin EGF LAG seven-pass G-type receptor"/>
    <property type="match status" value="1"/>
</dbReference>
<feature type="disulfide bond" evidence="12">
    <location>
        <begin position="855"/>
        <end position="872"/>
    </location>
</feature>
<keyword evidence="7" id="KW-0130">Cell adhesion</keyword>
<dbReference type="EMBL" id="JAFIRN010000007">
    <property type="protein sequence ID" value="KAG5845947.1"/>
    <property type="molecule type" value="Genomic_DNA"/>
</dbReference>
<dbReference type="InterPro" id="IPR056863">
    <property type="entry name" value="LMN_ATRN_NET-like_EGF"/>
</dbReference>
<organism evidence="18 19">
    <name type="scientific">Anguilla anguilla</name>
    <name type="common">European freshwater eel</name>
    <name type="synonym">Muraena anguilla</name>
    <dbReference type="NCBI Taxonomy" id="7936"/>
    <lineage>
        <taxon>Eukaryota</taxon>
        <taxon>Metazoa</taxon>
        <taxon>Chordata</taxon>
        <taxon>Craniata</taxon>
        <taxon>Vertebrata</taxon>
        <taxon>Euteleostomi</taxon>
        <taxon>Actinopterygii</taxon>
        <taxon>Neopterygii</taxon>
        <taxon>Teleostei</taxon>
        <taxon>Anguilliformes</taxon>
        <taxon>Anguillidae</taxon>
        <taxon>Anguilla</taxon>
    </lineage>
</organism>
<dbReference type="FunFam" id="2.10.25.10:FF:000138">
    <property type="entry name" value="Laminin subunit beta 1"/>
    <property type="match status" value="1"/>
</dbReference>
<evidence type="ECO:0000259" key="17">
    <source>
        <dbReference type="PROSITE" id="PS51117"/>
    </source>
</evidence>
<evidence type="ECO:0000256" key="10">
    <source>
        <dbReference type="ARBA" id="ARBA00023180"/>
    </source>
</evidence>
<keyword evidence="8" id="KW-0175">Coiled coil</keyword>
<evidence type="ECO:0000256" key="13">
    <source>
        <dbReference type="SAM" id="MobiDB-lite"/>
    </source>
</evidence>
<dbReference type="PROSITE" id="PS51116">
    <property type="entry name" value="LAMININ_IVB"/>
    <property type="match status" value="1"/>
</dbReference>
<feature type="domain" description="Laminin EGF-like" evidence="15">
    <location>
        <begin position="396"/>
        <end position="447"/>
    </location>
</feature>
<dbReference type="GO" id="GO:0009887">
    <property type="term" value="P:animal organ morphogenesis"/>
    <property type="evidence" value="ECO:0007669"/>
    <property type="project" value="TreeGrafter"/>
</dbReference>
<evidence type="ECO:0000256" key="11">
    <source>
        <dbReference type="ARBA" id="ARBA00023292"/>
    </source>
</evidence>
<dbReference type="FunFam" id="2.170.300.10:FF:000001">
    <property type="entry name" value="Laminin subunit beta-1"/>
    <property type="match status" value="1"/>
</dbReference>
<feature type="disulfide bond" evidence="12">
    <location>
        <begin position="874"/>
        <end position="883"/>
    </location>
</feature>
<dbReference type="Gene3D" id="2.10.25.10">
    <property type="entry name" value="Laminin"/>
    <property type="match status" value="11"/>
</dbReference>
<keyword evidence="19" id="KW-1185">Reference proteome</keyword>
<feature type="disulfide bond" evidence="12">
    <location>
        <begin position="826"/>
        <end position="835"/>
    </location>
</feature>
<dbReference type="FunFam" id="2.10.25.10:FF:000135">
    <property type="entry name" value="Laminin subunit beta 4"/>
    <property type="match status" value="2"/>
</dbReference>
<dbReference type="Proteomes" id="UP001044222">
    <property type="component" value="Chromosome 7"/>
</dbReference>
<dbReference type="Pfam" id="PF00055">
    <property type="entry name" value="Laminin_N"/>
    <property type="match status" value="1"/>
</dbReference>
<dbReference type="SMART" id="SM00181">
    <property type="entry name" value="EGF"/>
    <property type="match status" value="8"/>
</dbReference>
<feature type="disulfide bond" evidence="12">
    <location>
        <begin position="1117"/>
        <end position="1134"/>
    </location>
</feature>
<dbReference type="GO" id="GO:0005604">
    <property type="term" value="C:basement membrane"/>
    <property type="evidence" value="ECO:0007669"/>
    <property type="project" value="UniProtKB-SubCell"/>
</dbReference>
<dbReference type="InterPro" id="IPR000742">
    <property type="entry name" value="EGF"/>
</dbReference>
<feature type="disulfide bond" evidence="12">
    <location>
        <begin position="471"/>
        <end position="480"/>
    </location>
</feature>
<feature type="domain" description="Laminin EGF-like" evidence="15">
    <location>
        <begin position="448"/>
        <end position="499"/>
    </location>
</feature>
<dbReference type="CDD" id="cd00055">
    <property type="entry name" value="EGF_Lam"/>
    <property type="match status" value="12"/>
</dbReference>
<evidence type="ECO:0000313" key="19">
    <source>
        <dbReference type="Proteomes" id="UP001044222"/>
    </source>
</evidence>
<keyword evidence="4 14" id="KW-0732">Signal</keyword>
<gene>
    <name evidence="18" type="ORF">ANANG_G00144570</name>
</gene>
<dbReference type="PANTHER" id="PTHR10574">
    <property type="entry name" value="NETRIN/LAMININ-RELATED"/>
    <property type="match status" value="1"/>
</dbReference>
<feature type="domain" description="Laminin N-terminal" evidence="17">
    <location>
        <begin position="25"/>
        <end position="265"/>
    </location>
</feature>
<keyword evidence="10" id="KW-0325">Glycoprotein</keyword>
<feature type="disulfide bond" evidence="12">
    <location>
        <begin position="930"/>
        <end position="944"/>
    </location>
</feature>
<keyword evidence="2" id="KW-0964">Secreted</keyword>
<evidence type="ECO:0000256" key="2">
    <source>
        <dbReference type="ARBA" id="ARBA00022525"/>
    </source>
</evidence>
<evidence type="ECO:0000256" key="4">
    <source>
        <dbReference type="ARBA" id="ARBA00022729"/>
    </source>
</evidence>
<dbReference type="InterPro" id="IPR050440">
    <property type="entry name" value="Laminin/Netrin_ECM"/>
</dbReference>
<keyword evidence="3" id="KW-0272">Extracellular matrix</keyword>
<dbReference type="InterPro" id="IPR013015">
    <property type="entry name" value="Laminin_IV_B"/>
</dbReference>
<feature type="domain" description="Laminin IV type B" evidence="16">
    <location>
        <begin position="539"/>
        <end position="799"/>
    </location>
</feature>
<feature type="disulfide bond" evidence="12">
    <location>
        <begin position="918"/>
        <end position="927"/>
    </location>
</feature>
<dbReference type="GO" id="GO:0009888">
    <property type="term" value="P:tissue development"/>
    <property type="evidence" value="ECO:0007669"/>
    <property type="project" value="TreeGrafter"/>
</dbReference>
<dbReference type="FunFam" id="2.60.120.260:FF:000010">
    <property type="entry name" value="Laminin subunit beta 1"/>
    <property type="match status" value="1"/>
</dbReference>
<evidence type="ECO:0000256" key="1">
    <source>
        <dbReference type="ARBA" id="ARBA00004302"/>
    </source>
</evidence>
<dbReference type="InterPro" id="IPR008211">
    <property type="entry name" value="Laminin_N"/>
</dbReference>
<feature type="domain" description="Laminin EGF-like" evidence="15">
    <location>
        <begin position="899"/>
        <end position="946"/>
    </location>
</feature>
<feature type="domain" description="Laminin EGF-like" evidence="15">
    <location>
        <begin position="1115"/>
        <end position="1162"/>
    </location>
</feature>
<feature type="domain" description="Laminin EGF-like" evidence="15">
    <location>
        <begin position="333"/>
        <end position="395"/>
    </location>
</feature>
<comment type="subcellular location">
    <subcellularLocation>
        <location evidence="1">Secreted</location>
        <location evidence="1">Extracellular space</location>
        <location evidence="1">Extracellular matrix</location>
        <location evidence="1">Basement membrane</location>
    </subcellularLocation>
</comment>
<evidence type="ECO:0000313" key="18">
    <source>
        <dbReference type="EMBL" id="KAG5845947.1"/>
    </source>
</evidence>
<feature type="disulfide bond" evidence="12">
    <location>
        <begin position="805"/>
        <end position="817"/>
    </location>
</feature>
<feature type="disulfide bond" evidence="12">
    <location>
        <begin position="363"/>
        <end position="372"/>
    </location>
</feature>
<feature type="disulfide bond" evidence="12">
    <location>
        <begin position="853"/>
        <end position="865"/>
    </location>
</feature>
<feature type="disulfide bond" evidence="12">
    <location>
        <begin position="1115"/>
        <end position="1127"/>
    </location>
</feature>
<feature type="domain" description="Laminin EGF-like" evidence="15">
    <location>
        <begin position="1006"/>
        <end position="1057"/>
    </location>
</feature>
<dbReference type="FunFam" id="2.10.25.10:FF:000084">
    <property type="entry name" value="Laminin subunit alpha 3"/>
    <property type="match status" value="1"/>
</dbReference>
<keyword evidence="9 12" id="KW-1015">Disulfide bond</keyword>
<name>A0A9D3MDE4_ANGAN</name>
<feature type="domain" description="Laminin EGF-like" evidence="15">
    <location>
        <begin position="805"/>
        <end position="852"/>
    </location>
</feature>
<feature type="disulfide bond" evidence="12">
    <location>
        <begin position="1087"/>
        <end position="1096"/>
    </location>
</feature>
<evidence type="ECO:0000256" key="8">
    <source>
        <dbReference type="ARBA" id="ARBA00023054"/>
    </source>
</evidence>
<protein>
    <submittedName>
        <fullName evidence="18">Uncharacterized protein</fullName>
    </submittedName>
</protein>
<dbReference type="FunFam" id="2.10.25.10:FF:000130">
    <property type="entry name" value="Laminin subunit beta 1"/>
    <property type="match status" value="1"/>
</dbReference>
<dbReference type="FunFam" id="2.10.25.10:FF:000209">
    <property type="entry name" value="Laminin subunit alpha 5"/>
    <property type="match status" value="1"/>
</dbReference>
<feature type="disulfide bond" evidence="12">
    <location>
        <begin position="1030"/>
        <end position="1039"/>
    </location>
</feature>
<dbReference type="PROSITE" id="PS51117">
    <property type="entry name" value="LAMININ_NTER"/>
    <property type="match status" value="1"/>
</dbReference>
<evidence type="ECO:0000256" key="3">
    <source>
        <dbReference type="ARBA" id="ARBA00022530"/>
    </source>
</evidence>